<feature type="compositionally biased region" description="Low complexity" evidence="1">
    <location>
        <begin position="210"/>
        <end position="222"/>
    </location>
</feature>
<comment type="caution">
    <text evidence="2">The sequence shown here is derived from an EMBL/GenBank/DDBJ whole genome shotgun (WGS) entry which is preliminary data.</text>
</comment>
<evidence type="ECO:0000313" key="2">
    <source>
        <dbReference type="EMBL" id="ROL46284.1"/>
    </source>
</evidence>
<feature type="region of interest" description="Disordered" evidence="1">
    <location>
        <begin position="146"/>
        <end position="233"/>
    </location>
</feature>
<dbReference type="EMBL" id="RJVU01038599">
    <property type="protein sequence ID" value="ROL46284.1"/>
    <property type="molecule type" value="Genomic_DNA"/>
</dbReference>
<evidence type="ECO:0000256" key="1">
    <source>
        <dbReference type="SAM" id="MobiDB-lite"/>
    </source>
</evidence>
<feature type="non-terminal residue" evidence="2">
    <location>
        <position position="1"/>
    </location>
</feature>
<sequence>FYITSLSERSKSCLSADGPREDFAVCVEWMLVYNNSPFAICPAEDDTSPTPAPLEAISSPPVSDMTEILLEPTTHQGDQHAAMQEPEPDERTGEDIAPEPEPLTVSDLEHKPCLTISSSSALPPLLSFNPSASPISIENLPSVFQPPAPSSIEDPLAPPPATVPFAPPQPVNTSAPPWLLPPLASLETIGHPASPGSLVPPASPWSAVDLPAPSAPSGSGFPPSLPPSSVPTAQPLSYGIPAHMLVALAPKHNKN</sequence>
<gene>
    <name evidence="2" type="ORF">DPX16_9019</name>
</gene>
<dbReference type="Proteomes" id="UP000281406">
    <property type="component" value="Unassembled WGS sequence"/>
</dbReference>
<keyword evidence="3" id="KW-1185">Reference proteome</keyword>
<feature type="region of interest" description="Disordered" evidence="1">
    <location>
        <begin position="74"/>
        <end position="105"/>
    </location>
</feature>
<feature type="compositionally biased region" description="Low complexity" evidence="1">
    <location>
        <begin position="174"/>
        <end position="186"/>
    </location>
</feature>
<dbReference type="AlphaFoldDB" id="A0A3N0YJI9"/>
<name>A0A3N0YJI9_ANAGA</name>
<feature type="compositionally biased region" description="Pro residues" evidence="1">
    <location>
        <begin position="156"/>
        <end position="170"/>
    </location>
</feature>
<proteinExistence type="predicted"/>
<protein>
    <submittedName>
        <fullName evidence="2">Uncharacterized protein</fullName>
    </submittedName>
</protein>
<organism evidence="2 3">
    <name type="scientific">Anabarilius grahami</name>
    <name type="common">Kanglang fish</name>
    <name type="synonym">Barilius grahami</name>
    <dbReference type="NCBI Taxonomy" id="495550"/>
    <lineage>
        <taxon>Eukaryota</taxon>
        <taxon>Metazoa</taxon>
        <taxon>Chordata</taxon>
        <taxon>Craniata</taxon>
        <taxon>Vertebrata</taxon>
        <taxon>Euteleostomi</taxon>
        <taxon>Actinopterygii</taxon>
        <taxon>Neopterygii</taxon>
        <taxon>Teleostei</taxon>
        <taxon>Ostariophysi</taxon>
        <taxon>Cypriniformes</taxon>
        <taxon>Xenocyprididae</taxon>
        <taxon>Xenocypridinae</taxon>
        <taxon>Xenocypridinae incertae sedis</taxon>
        <taxon>Anabarilius</taxon>
    </lineage>
</organism>
<evidence type="ECO:0000313" key="3">
    <source>
        <dbReference type="Proteomes" id="UP000281406"/>
    </source>
</evidence>
<accession>A0A3N0YJI9</accession>
<reference evidence="2 3" key="1">
    <citation type="submission" date="2018-10" db="EMBL/GenBank/DDBJ databases">
        <title>Genome assembly for a Yunnan-Guizhou Plateau 3E fish, Anabarilius grahami (Regan), and its evolutionary and genetic applications.</title>
        <authorList>
            <person name="Jiang W."/>
        </authorList>
    </citation>
    <scope>NUCLEOTIDE SEQUENCE [LARGE SCALE GENOMIC DNA]</scope>
    <source>
        <strain evidence="2">AG-KIZ</strain>
        <tissue evidence="2">Muscle</tissue>
    </source>
</reference>